<name>W0F8G1_9BACT</name>
<keyword evidence="2" id="KW-1185">Reference proteome</keyword>
<evidence type="ECO:0000313" key="1">
    <source>
        <dbReference type="EMBL" id="AHF17734.1"/>
    </source>
</evidence>
<protein>
    <submittedName>
        <fullName evidence="1">Uncharacterized protein</fullName>
    </submittedName>
</protein>
<dbReference type="KEGG" id="nso:NIASO_13290"/>
<gene>
    <name evidence="1" type="ORF">NIASO_13290</name>
</gene>
<dbReference type="EMBL" id="CP007035">
    <property type="protein sequence ID" value="AHF17734.1"/>
    <property type="molecule type" value="Genomic_DNA"/>
</dbReference>
<dbReference type="Proteomes" id="UP000003586">
    <property type="component" value="Chromosome"/>
</dbReference>
<evidence type="ECO:0000313" key="2">
    <source>
        <dbReference type="Proteomes" id="UP000003586"/>
    </source>
</evidence>
<accession>W0F8G1</accession>
<dbReference type="HOGENOM" id="CLU_2539103_0_0_10"/>
<dbReference type="AlphaFoldDB" id="W0F8G1"/>
<dbReference type="STRING" id="929713.NIASO_13290"/>
<proteinExistence type="predicted"/>
<sequence length="83" mass="9230">MNSLVAFAAFRLWRSVGKRRGASSATVEECDATKFHSSTAAGRVIIATAQFQAAMPVFPVRKNKKGRRRRCAFDHLSNKQNFA</sequence>
<organism evidence="1 2">
    <name type="scientific">Niabella soli DSM 19437</name>
    <dbReference type="NCBI Taxonomy" id="929713"/>
    <lineage>
        <taxon>Bacteria</taxon>
        <taxon>Pseudomonadati</taxon>
        <taxon>Bacteroidota</taxon>
        <taxon>Chitinophagia</taxon>
        <taxon>Chitinophagales</taxon>
        <taxon>Chitinophagaceae</taxon>
        <taxon>Niabella</taxon>
    </lineage>
</organism>
<reference evidence="1 2" key="1">
    <citation type="submission" date="2013-12" db="EMBL/GenBank/DDBJ databases">
        <authorList>
            <consortium name="DOE Joint Genome Institute"/>
            <person name="Eisen J."/>
            <person name="Huntemann M."/>
            <person name="Han J."/>
            <person name="Chen A."/>
            <person name="Kyrpides N."/>
            <person name="Mavromatis K."/>
            <person name="Markowitz V."/>
            <person name="Palaniappan K."/>
            <person name="Ivanova N."/>
            <person name="Schaumberg A."/>
            <person name="Pati A."/>
            <person name="Liolios K."/>
            <person name="Nordberg H.P."/>
            <person name="Cantor M.N."/>
            <person name="Hua S.X."/>
            <person name="Woyke T."/>
        </authorList>
    </citation>
    <scope>NUCLEOTIDE SEQUENCE [LARGE SCALE GENOMIC DNA]</scope>
    <source>
        <strain evidence="2">DSM 19437</strain>
    </source>
</reference>